<evidence type="ECO:0000313" key="3">
    <source>
        <dbReference type="Proteomes" id="UP001500822"/>
    </source>
</evidence>
<name>A0ABP8Z5I8_9ACTN</name>
<protein>
    <submittedName>
        <fullName evidence="2">Uncharacterized protein</fullName>
    </submittedName>
</protein>
<evidence type="ECO:0000256" key="1">
    <source>
        <dbReference type="SAM" id="MobiDB-lite"/>
    </source>
</evidence>
<gene>
    <name evidence="2" type="ORF">GCM10023217_15280</name>
</gene>
<comment type="caution">
    <text evidence="2">The sequence shown here is derived from an EMBL/GenBank/DDBJ whole genome shotgun (WGS) entry which is preliminary data.</text>
</comment>
<proteinExistence type="predicted"/>
<dbReference type="Proteomes" id="UP001500822">
    <property type="component" value="Unassembled WGS sequence"/>
</dbReference>
<accession>A0ABP8Z5I8</accession>
<evidence type="ECO:0000313" key="2">
    <source>
        <dbReference type="EMBL" id="GAA4746563.1"/>
    </source>
</evidence>
<organism evidence="2 3">
    <name type="scientific">Gordonia alkaliphila</name>
    <dbReference type="NCBI Taxonomy" id="1053547"/>
    <lineage>
        <taxon>Bacteria</taxon>
        <taxon>Bacillati</taxon>
        <taxon>Actinomycetota</taxon>
        <taxon>Actinomycetes</taxon>
        <taxon>Mycobacteriales</taxon>
        <taxon>Gordoniaceae</taxon>
        <taxon>Gordonia</taxon>
    </lineage>
</organism>
<sequence>MEVGPIKAGPKAAVSDSPLPFKPRSDVESERCLAFVDKFLRVPKGTNSRGKLHLRIVPLGVVDFGSGVESRVLINESL</sequence>
<keyword evidence="3" id="KW-1185">Reference proteome</keyword>
<feature type="region of interest" description="Disordered" evidence="1">
    <location>
        <begin position="1"/>
        <end position="22"/>
    </location>
</feature>
<reference evidence="3" key="1">
    <citation type="journal article" date="2019" name="Int. J. Syst. Evol. Microbiol.">
        <title>The Global Catalogue of Microorganisms (GCM) 10K type strain sequencing project: providing services to taxonomists for standard genome sequencing and annotation.</title>
        <authorList>
            <consortium name="The Broad Institute Genomics Platform"/>
            <consortium name="The Broad Institute Genome Sequencing Center for Infectious Disease"/>
            <person name="Wu L."/>
            <person name="Ma J."/>
        </authorList>
    </citation>
    <scope>NUCLEOTIDE SEQUENCE [LARGE SCALE GENOMIC DNA]</scope>
    <source>
        <strain evidence="3">JCM 18077</strain>
    </source>
</reference>
<dbReference type="EMBL" id="BAABIE010000006">
    <property type="protein sequence ID" value="GAA4746563.1"/>
    <property type="molecule type" value="Genomic_DNA"/>
</dbReference>